<dbReference type="PANTHER" id="PTHR39624">
    <property type="entry name" value="PROTEIN INVOLVED IN RIMO-MEDIATED BETA-METHYLTHIOLATION OF RIBOSOMAL PROTEIN S12 YCAO"/>
    <property type="match status" value="1"/>
</dbReference>
<reference evidence="1 2" key="1">
    <citation type="submission" date="2019-01" db="EMBL/GenBank/DDBJ databases">
        <authorList>
            <person name="Chen W.-M."/>
        </authorList>
    </citation>
    <scope>NUCLEOTIDE SEQUENCE [LARGE SCALE GENOMIC DNA]</scope>
    <source>
        <strain evidence="1 2">CCP-7</strain>
    </source>
</reference>
<dbReference type="Gene3D" id="3.30.300.20">
    <property type="match status" value="1"/>
</dbReference>
<sequence>MTDSQDALNEAVARETGAGRYQAQISTAGIEFLADEPVDAGGLGSGPTPYQLLASALAACTTMTLRLYAERKGWPLRNIRTAVGHHREEGRSPADVFVRRVSFAGELDAEQRARLIEIADRCPVHRTLTGAARVETKVGEGLPPASPSTTHMVDMEALIDVGRGSYDFTER</sequence>
<dbReference type="SUPFAM" id="SSF82784">
    <property type="entry name" value="OsmC-like"/>
    <property type="match status" value="1"/>
</dbReference>
<dbReference type="InterPro" id="IPR036102">
    <property type="entry name" value="OsmC/Ohrsf"/>
</dbReference>
<name>A0A437M0H9_9SPHN</name>
<evidence type="ECO:0000313" key="1">
    <source>
        <dbReference type="EMBL" id="RVT91076.1"/>
    </source>
</evidence>
<dbReference type="PANTHER" id="PTHR39624:SF2">
    <property type="entry name" value="OSMC-LIKE PROTEIN"/>
    <property type="match status" value="1"/>
</dbReference>
<protein>
    <submittedName>
        <fullName evidence="1">OsmC family peroxiredoxin</fullName>
    </submittedName>
</protein>
<dbReference type="InterPro" id="IPR003718">
    <property type="entry name" value="OsmC/Ohr_fam"/>
</dbReference>
<keyword evidence="2" id="KW-1185">Reference proteome</keyword>
<accession>A0A437M0H9</accession>
<dbReference type="InterPro" id="IPR015946">
    <property type="entry name" value="KH_dom-like_a/b"/>
</dbReference>
<comment type="caution">
    <text evidence="1">The sequence shown here is derived from an EMBL/GenBank/DDBJ whole genome shotgun (WGS) entry which is preliminary data.</text>
</comment>
<evidence type="ECO:0000313" key="2">
    <source>
        <dbReference type="Proteomes" id="UP000282971"/>
    </source>
</evidence>
<dbReference type="Pfam" id="PF02566">
    <property type="entry name" value="OsmC"/>
    <property type="match status" value="1"/>
</dbReference>
<dbReference type="RefSeq" id="WP_127745091.1">
    <property type="nucleotide sequence ID" value="NZ_SACN01000002.1"/>
</dbReference>
<dbReference type="AlphaFoldDB" id="A0A437M0H9"/>
<dbReference type="Proteomes" id="UP000282971">
    <property type="component" value="Unassembled WGS sequence"/>
</dbReference>
<dbReference type="OrthoDB" id="9789573at2"/>
<dbReference type="EMBL" id="SACN01000002">
    <property type="protein sequence ID" value="RVT91076.1"/>
    <property type="molecule type" value="Genomic_DNA"/>
</dbReference>
<gene>
    <name evidence="1" type="ORF">EOD43_16235</name>
</gene>
<organism evidence="1 2">
    <name type="scientific">Sphingomonas crocodyli</name>
    <dbReference type="NCBI Taxonomy" id="1979270"/>
    <lineage>
        <taxon>Bacteria</taxon>
        <taxon>Pseudomonadati</taxon>
        <taxon>Pseudomonadota</taxon>
        <taxon>Alphaproteobacteria</taxon>
        <taxon>Sphingomonadales</taxon>
        <taxon>Sphingomonadaceae</taxon>
        <taxon>Sphingomonas</taxon>
    </lineage>
</organism>
<proteinExistence type="predicted"/>